<comment type="caution">
    <text evidence="1">The sequence shown here is derived from an EMBL/GenBank/DDBJ whole genome shotgun (WGS) entry which is preliminary data.</text>
</comment>
<reference evidence="1" key="1">
    <citation type="journal article" date="2014" name="Front. Microbiol.">
        <title>High frequency of phylogenetically diverse reductive dehalogenase-homologous genes in deep subseafloor sedimentary metagenomes.</title>
        <authorList>
            <person name="Kawai M."/>
            <person name="Futagami T."/>
            <person name="Toyoda A."/>
            <person name="Takaki Y."/>
            <person name="Nishi S."/>
            <person name="Hori S."/>
            <person name="Arai W."/>
            <person name="Tsubouchi T."/>
            <person name="Morono Y."/>
            <person name="Uchiyama I."/>
            <person name="Ito T."/>
            <person name="Fujiyama A."/>
            <person name="Inagaki F."/>
            <person name="Takami H."/>
        </authorList>
    </citation>
    <scope>NUCLEOTIDE SEQUENCE</scope>
    <source>
        <strain evidence="1">Expedition CK06-06</strain>
    </source>
</reference>
<name>X0X8S8_9ZZZZ</name>
<proteinExistence type="predicted"/>
<feature type="non-terminal residue" evidence="1">
    <location>
        <position position="1"/>
    </location>
</feature>
<accession>X0X8S8</accession>
<organism evidence="1">
    <name type="scientific">marine sediment metagenome</name>
    <dbReference type="NCBI Taxonomy" id="412755"/>
    <lineage>
        <taxon>unclassified sequences</taxon>
        <taxon>metagenomes</taxon>
        <taxon>ecological metagenomes</taxon>
    </lineage>
</organism>
<gene>
    <name evidence="1" type="ORF">S01H1_69396</name>
</gene>
<dbReference type="AlphaFoldDB" id="X0X8S8"/>
<dbReference type="EMBL" id="BARS01046075">
    <property type="protein sequence ID" value="GAG39604.1"/>
    <property type="molecule type" value="Genomic_DNA"/>
</dbReference>
<protein>
    <submittedName>
        <fullName evidence="1">Uncharacterized protein</fullName>
    </submittedName>
</protein>
<sequence length="103" mass="11949">KTELNIRPNYHQKDENIEPHIHLGLLAYQVVSVIRHQLISAGINDSWTTLIEKMNTQKATTTAMMKKNGKKVFVRNCSIPSAELKEIYRVLKLKPVPFYKKKM</sequence>
<evidence type="ECO:0000313" key="1">
    <source>
        <dbReference type="EMBL" id="GAG39604.1"/>
    </source>
</evidence>